<evidence type="ECO:0000256" key="8">
    <source>
        <dbReference type="ARBA" id="ARBA00022840"/>
    </source>
</evidence>
<dbReference type="PANTHER" id="PTHR42753">
    <property type="entry name" value="MITOCHONDRIAL RIBOSOME PROTEIN L39/PROLYL-TRNA LIGASE FAMILY MEMBER"/>
    <property type="match status" value="1"/>
</dbReference>
<dbReference type="Proteomes" id="UP001287356">
    <property type="component" value="Unassembled WGS sequence"/>
</dbReference>
<reference evidence="14" key="2">
    <citation type="submission" date="2023-06" db="EMBL/GenBank/DDBJ databases">
        <authorList>
            <consortium name="Lawrence Berkeley National Laboratory"/>
            <person name="Haridas S."/>
            <person name="Hensen N."/>
            <person name="Bonometti L."/>
            <person name="Westerberg I."/>
            <person name="Brannstrom I.O."/>
            <person name="Guillou S."/>
            <person name="Cros-Aarteil S."/>
            <person name="Calhoun S."/>
            <person name="Kuo A."/>
            <person name="Mondo S."/>
            <person name="Pangilinan J."/>
            <person name="Riley R."/>
            <person name="Labutti K."/>
            <person name="Andreopoulos B."/>
            <person name="Lipzen A."/>
            <person name="Chen C."/>
            <person name="Yanf M."/>
            <person name="Daum C."/>
            <person name="Ng V."/>
            <person name="Clum A."/>
            <person name="Steindorff A."/>
            <person name="Ohm R."/>
            <person name="Martin F."/>
            <person name="Silar P."/>
            <person name="Natvig D."/>
            <person name="Lalanne C."/>
            <person name="Gautier V."/>
            <person name="Ament-Velasquez S.L."/>
            <person name="Kruys A."/>
            <person name="Hutchinson M.I."/>
            <person name="Powell A.J."/>
            <person name="Barry K."/>
            <person name="Miller A.N."/>
            <person name="Grigoriev I.V."/>
            <person name="Debuchy R."/>
            <person name="Gladieux P."/>
            <person name="Thoren M.H."/>
            <person name="Johannesson H."/>
        </authorList>
    </citation>
    <scope>NUCLEOTIDE SEQUENCE</scope>
    <source>
        <strain evidence="14">CBS 958.72</strain>
    </source>
</reference>
<dbReference type="FunFam" id="3.30.930.10:FF:000066">
    <property type="entry name" value="Proline--tRNA ligase"/>
    <property type="match status" value="1"/>
</dbReference>
<keyword evidence="8" id="KW-0067">ATP-binding</keyword>
<dbReference type="SUPFAM" id="SSF52954">
    <property type="entry name" value="Class II aaRS ABD-related"/>
    <property type="match status" value="1"/>
</dbReference>
<evidence type="ECO:0000256" key="5">
    <source>
        <dbReference type="ARBA" id="ARBA00022490"/>
    </source>
</evidence>
<evidence type="ECO:0000256" key="12">
    <source>
        <dbReference type="ARBA" id="ARBA00047671"/>
    </source>
</evidence>
<dbReference type="PRINTS" id="PR01046">
    <property type="entry name" value="TRNASYNTHPRO"/>
</dbReference>
<dbReference type="InterPro" id="IPR002314">
    <property type="entry name" value="aa-tRNA-synt_IIb"/>
</dbReference>
<dbReference type="EC" id="6.1.1.15" evidence="4"/>
<dbReference type="Pfam" id="PF03129">
    <property type="entry name" value="HGTP_anticodon"/>
    <property type="match status" value="1"/>
</dbReference>
<dbReference type="PANTHER" id="PTHR42753:SF2">
    <property type="entry name" value="PROLINE--TRNA LIGASE"/>
    <property type="match status" value="1"/>
</dbReference>
<comment type="caution">
    <text evidence="14">The sequence shown here is derived from an EMBL/GenBank/DDBJ whole genome shotgun (WGS) entry which is preliminary data.</text>
</comment>
<organism evidence="14 15">
    <name type="scientific">Lasiosphaeria ovina</name>
    <dbReference type="NCBI Taxonomy" id="92902"/>
    <lineage>
        <taxon>Eukaryota</taxon>
        <taxon>Fungi</taxon>
        <taxon>Dikarya</taxon>
        <taxon>Ascomycota</taxon>
        <taxon>Pezizomycotina</taxon>
        <taxon>Sordariomycetes</taxon>
        <taxon>Sordariomycetidae</taxon>
        <taxon>Sordariales</taxon>
        <taxon>Lasiosphaeriaceae</taxon>
        <taxon>Lasiosphaeria</taxon>
    </lineage>
</organism>
<evidence type="ECO:0000313" key="15">
    <source>
        <dbReference type="Proteomes" id="UP001287356"/>
    </source>
</evidence>
<comment type="catalytic activity">
    <reaction evidence="12">
        <text>tRNA(Pro) + L-proline + ATP = L-prolyl-tRNA(Pro) + AMP + diphosphate</text>
        <dbReference type="Rhea" id="RHEA:14305"/>
        <dbReference type="Rhea" id="RHEA-COMP:9700"/>
        <dbReference type="Rhea" id="RHEA-COMP:9702"/>
        <dbReference type="ChEBI" id="CHEBI:30616"/>
        <dbReference type="ChEBI" id="CHEBI:33019"/>
        <dbReference type="ChEBI" id="CHEBI:60039"/>
        <dbReference type="ChEBI" id="CHEBI:78442"/>
        <dbReference type="ChEBI" id="CHEBI:78532"/>
        <dbReference type="ChEBI" id="CHEBI:456215"/>
        <dbReference type="EC" id="6.1.1.15"/>
    </reaction>
</comment>
<dbReference type="InterPro" id="IPR004154">
    <property type="entry name" value="Anticodon-bd"/>
</dbReference>
<dbReference type="InterPro" id="IPR002316">
    <property type="entry name" value="Pro-tRNA-ligase_IIa"/>
</dbReference>
<comment type="similarity">
    <text evidence="2">Belongs to the class-II aminoacyl-tRNA synthetase family.</text>
</comment>
<keyword evidence="5" id="KW-0963">Cytoplasm</keyword>
<dbReference type="PROSITE" id="PS50862">
    <property type="entry name" value="AA_TRNA_LIGASE_II"/>
    <property type="match status" value="1"/>
</dbReference>
<proteinExistence type="inferred from homology"/>
<dbReference type="GO" id="GO:0004827">
    <property type="term" value="F:proline-tRNA ligase activity"/>
    <property type="evidence" value="ECO:0007669"/>
    <property type="project" value="UniProtKB-EC"/>
</dbReference>
<protein>
    <recommendedName>
        <fullName evidence="4">proline--tRNA ligase</fullName>
        <ecNumber evidence="4">6.1.1.15</ecNumber>
    </recommendedName>
    <alternativeName>
        <fullName evidence="11">Prolyl-tRNA synthetase</fullName>
    </alternativeName>
</protein>
<evidence type="ECO:0000256" key="4">
    <source>
        <dbReference type="ARBA" id="ARBA00012831"/>
    </source>
</evidence>
<evidence type="ECO:0000259" key="13">
    <source>
        <dbReference type="PROSITE" id="PS50862"/>
    </source>
</evidence>
<reference evidence="14" key="1">
    <citation type="journal article" date="2023" name="Mol. Phylogenet. Evol.">
        <title>Genome-scale phylogeny and comparative genomics of the fungal order Sordariales.</title>
        <authorList>
            <person name="Hensen N."/>
            <person name="Bonometti L."/>
            <person name="Westerberg I."/>
            <person name="Brannstrom I.O."/>
            <person name="Guillou S."/>
            <person name="Cros-Aarteil S."/>
            <person name="Calhoun S."/>
            <person name="Haridas S."/>
            <person name="Kuo A."/>
            <person name="Mondo S."/>
            <person name="Pangilinan J."/>
            <person name="Riley R."/>
            <person name="LaButti K."/>
            <person name="Andreopoulos B."/>
            <person name="Lipzen A."/>
            <person name="Chen C."/>
            <person name="Yan M."/>
            <person name="Daum C."/>
            <person name="Ng V."/>
            <person name="Clum A."/>
            <person name="Steindorff A."/>
            <person name="Ohm R.A."/>
            <person name="Martin F."/>
            <person name="Silar P."/>
            <person name="Natvig D.O."/>
            <person name="Lalanne C."/>
            <person name="Gautier V."/>
            <person name="Ament-Velasquez S.L."/>
            <person name="Kruys A."/>
            <person name="Hutchinson M.I."/>
            <person name="Powell A.J."/>
            <person name="Barry K."/>
            <person name="Miller A.N."/>
            <person name="Grigoriev I.V."/>
            <person name="Debuchy R."/>
            <person name="Gladieux P."/>
            <person name="Hiltunen Thoren M."/>
            <person name="Johannesson H."/>
        </authorList>
    </citation>
    <scope>NUCLEOTIDE SEQUENCE</scope>
    <source>
        <strain evidence="14">CBS 958.72</strain>
    </source>
</reference>
<dbReference type="InterPro" id="IPR006195">
    <property type="entry name" value="aa-tRNA-synth_II"/>
</dbReference>
<evidence type="ECO:0000256" key="3">
    <source>
        <dbReference type="ARBA" id="ARBA00011738"/>
    </source>
</evidence>
<comment type="subunit">
    <text evidence="3">Homodimer.</text>
</comment>
<evidence type="ECO:0000256" key="2">
    <source>
        <dbReference type="ARBA" id="ARBA00008226"/>
    </source>
</evidence>
<keyword evidence="15" id="KW-1185">Reference proteome</keyword>
<keyword evidence="9" id="KW-0648">Protein biosynthesis</keyword>
<evidence type="ECO:0000256" key="9">
    <source>
        <dbReference type="ARBA" id="ARBA00022917"/>
    </source>
</evidence>
<dbReference type="GO" id="GO:0005739">
    <property type="term" value="C:mitochondrion"/>
    <property type="evidence" value="ECO:0007669"/>
    <property type="project" value="TreeGrafter"/>
</dbReference>
<evidence type="ECO:0000256" key="11">
    <source>
        <dbReference type="ARBA" id="ARBA00029731"/>
    </source>
</evidence>
<sequence length="578" mass="63970">MVLQAAARLSKLWVPNGGIAATAAEDGHSKLIRAGFLRQSHSGIFHLLPLGRRVQDKVEGVVSRHMEESLSASRVSLSSISTEALWEKSGRLHNVASELFRFSDRKDVAYLLSPTHEEEITALVARTVKSYKELPLRLYQITRKYRDEFRPRHGLLRGREFTMKDLYTFDKSLDSATETYHSVRTAYSKIFSELKLPVLAAKASSGDMGGDLSHEYHLPMSLGEDQVVSCSECDYAINEEIAKVRVREEATPGAQLGIWRGISKDGSTLVNVWYPRSAWQPGSADEIRDYADKDINISAVRSIVPDLVVGVEDIQSLWSAALGSETRTANRLLNIVDGRLPLSLSDDIVGESGMSARPEGLNSPEPPLAVSVHAGGGQDFEPLNLLRVRDGDRCSQCSSGILNVRRAMELGHTFLLGTRYSEPLNAKITIPPSTSGIPMQMGCYGIGISRIIGAVAEHLADRRGLNWPIAIAPYSCVIVPGRERDEGDALEVYRTVIGDLGTMEGQFDAIIDDRRATLPWKLTDADLIGFPLIVVLGREWRTGKRVEVQCRPLRIREAVTISDLPQFIRHLYTQLCDI</sequence>
<keyword evidence="7" id="KW-0547">Nucleotide-binding</keyword>
<dbReference type="GO" id="GO:0005524">
    <property type="term" value="F:ATP binding"/>
    <property type="evidence" value="ECO:0007669"/>
    <property type="project" value="UniProtKB-KW"/>
</dbReference>
<gene>
    <name evidence="14" type="ORF">B0T24DRAFT_561758</name>
</gene>
<keyword evidence="10" id="KW-0030">Aminoacyl-tRNA synthetase</keyword>
<dbReference type="InterPro" id="IPR036621">
    <property type="entry name" value="Anticodon-bd_dom_sf"/>
</dbReference>
<evidence type="ECO:0000256" key="1">
    <source>
        <dbReference type="ARBA" id="ARBA00004496"/>
    </source>
</evidence>
<dbReference type="AlphaFoldDB" id="A0AAE0MZH0"/>
<evidence type="ECO:0000313" key="14">
    <source>
        <dbReference type="EMBL" id="KAK3362048.1"/>
    </source>
</evidence>
<comment type="subcellular location">
    <subcellularLocation>
        <location evidence="1">Cytoplasm</location>
    </subcellularLocation>
</comment>
<dbReference type="GO" id="GO:0006433">
    <property type="term" value="P:prolyl-tRNA aminoacylation"/>
    <property type="evidence" value="ECO:0007669"/>
    <property type="project" value="InterPro"/>
</dbReference>
<dbReference type="SUPFAM" id="SSF55681">
    <property type="entry name" value="Class II aaRS and biotin synthetases"/>
    <property type="match status" value="1"/>
</dbReference>
<dbReference type="Gene3D" id="3.40.50.800">
    <property type="entry name" value="Anticodon-binding domain"/>
    <property type="match status" value="1"/>
</dbReference>
<dbReference type="InterPro" id="IPR045864">
    <property type="entry name" value="aa-tRNA-synth_II/BPL/LPL"/>
</dbReference>
<dbReference type="EMBL" id="JAULSN010000010">
    <property type="protein sequence ID" value="KAK3362048.1"/>
    <property type="molecule type" value="Genomic_DNA"/>
</dbReference>
<feature type="domain" description="Aminoacyl-transfer RNA synthetases class-II family profile" evidence="13">
    <location>
        <begin position="51"/>
        <end position="468"/>
    </location>
</feature>
<keyword evidence="6" id="KW-0436">Ligase</keyword>
<accession>A0AAE0MZH0</accession>
<dbReference type="InterPro" id="IPR050062">
    <property type="entry name" value="Pro-tRNA_synthetase"/>
</dbReference>
<evidence type="ECO:0000256" key="6">
    <source>
        <dbReference type="ARBA" id="ARBA00022598"/>
    </source>
</evidence>
<dbReference type="Pfam" id="PF00587">
    <property type="entry name" value="tRNA-synt_2b"/>
    <property type="match status" value="1"/>
</dbReference>
<name>A0AAE0MZH0_9PEZI</name>
<evidence type="ECO:0000256" key="7">
    <source>
        <dbReference type="ARBA" id="ARBA00022741"/>
    </source>
</evidence>
<evidence type="ECO:0000256" key="10">
    <source>
        <dbReference type="ARBA" id="ARBA00023146"/>
    </source>
</evidence>
<dbReference type="Gene3D" id="3.30.930.10">
    <property type="entry name" value="Bira Bifunctional Protein, Domain 2"/>
    <property type="match status" value="2"/>
</dbReference>